<sequence length="91" mass="10302">MPPNNLPVHMEYVLFKSVDPKVLWVVSAEAMGTGGWKIILSPPIPCLNWGGGDRWCHHLSCRSPTCFRFWHLYSTKETYLAMSVGLKALNL</sequence>
<protein>
    <submittedName>
        <fullName evidence="1">Uncharacterized protein</fullName>
    </submittedName>
</protein>
<organism evidence="1 2">
    <name type="scientific">Trichonephila clavipes</name>
    <name type="common">Golden silk orbweaver</name>
    <name type="synonym">Nephila clavipes</name>
    <dbReference type="NCBI Taxonomy" id="2585209"/>
    <lineage>
        <taxon>Eukaryota</taxon>
        <taxon>Metazoa</taxon>
        <taxon>Ecdysozoa</taxon>
        <taxon>Arthropoda</taxon>
        <taxon>Chelicerata</taxon>
        <taxon>Arachnida</taxon>
        <taxon>Araneae</taxon>
        <taxon>Araneomorphae</taxon>
        <taxon>Entelegynae</taxon>
        <taxon>Araneoidea</taxon>
        <taxon>Nephilidae</taxon>
        <taxon>Trichonephila</taxon>
    </lineage>
</organism>
<comment type="caution">
    <text evidence="1">The sequence shown here is derived from an EMBL/GenBank/DDBJ whole genome shotgun (WGS) entry which is preliminary data.</text>
</comment>
<proteinExistence type="predicted"/>
<gene>
    <name evidence="1" type="ORF">TNCV_4596141</name>
</gene>
<dbReference type="EMBL" id="BMAU01021418">
    <property type="protein sequence ID" value="GFY33906.1"/>
    <property type="molecule type" value="Genomic_DNA"/>
</dbReference>
<evidence type="ECO:0000313" key="1">
    <source>
        <dbReference type="EMBL" id="GFY33906.1"/>
    </source>
</evidence>
<keyword evidence="2" id="KW-1185">Reference proteome</keyword>
<evidence type="ECO:0000313" key="2">
    <source>
        <dbReference type="Proteomes" id="UP000887159"/>
    </source>
</evidence>
<dbReference type="AlphaFoldDB" id="A0A8X6WGU6"/>
<reference evidence="1" key="1">
    <citation type="submission" date="2020-08" db="EMBL/GenBank/DDBJ databases">
        <title>Multicomponent nature underlies the extraordinary mechanical properties of spider dragline silk.</title>
        <authorList>
            <person name="Kono N."/>
            <person name="Nakamura H."/>
            <person name="Mori M."/>
            <person name="Yoshida Y."/>
            <person name="Ohtoshi R."/>
            <person name="Malay A.D."/>
            <person name="Moran D.A.P."/>
            <person name="Tomita M."/>
            <person name="Numata K."/>
            <person name="Arakawa K."/>
        </authorList>
    </citation>
    <scope>NUCLEOTIDE SEQUENCE</scope>
</reference>
<dbReference type="Proteomes" id="UP000887159">
    <property type="component" value="Unassembled WGS sequence"/>
</dbReference>
<accession>A0A8X6WGU6</accession>
<name>A0A8X6WGU6_TRICX</name>